<evidence type="ECO:0000259" key="3">
    <source>
        <dbReference type="PROSITE" id="PS51186"/>
    </source>
</evidence>
<dbReference type="AlphaFoldDB" id="A0A508U251"/>
<comment type="caution">
    <text evidence="4">The sequence shown here is derived from an EMBL/GenBank/DDBJ whole genome shotgun (WGS) entry which is preliminary data.</text>
</comment>
<dbReference type="InterPro" id="IPR000182">
    <property type="entry name" value="GNAT_dom"/>
</dbReference>
<name>A0A508U251_9BRAD</name>
<dbReference type="GO" id="GO:0008080">
    <property type="term" value="F:N-acetyltransferase activity"/>
    <property type="evidence" value="ECO:0007669"/>
    <property type="project" value="TreeGrafter"/>
</dbReference>
<dbReference type="PANTHER" id="PTHR10545:SF42">
    <property type="entry name" value="ACETYLTRANSFERASE"/>
    <property type="match status" value="1"/>
</dbReference>
<evidence type="ECO:0000256" key="1">
    <source>
        <dbReference type="ARBA" id="ARBA00022679"/>
    </source>
</evidence>
<evidence type="ECO:0000313" key="5">
    <source>
        <dbReference type="Proteomes" id="UP000328092"/>
    </source>
</evidence>
<reference evidence="4" key="1">
    <citation type="submission" date="2019-02" db="EMBL/GenBank/DDBJ databases">
        <authorList>
            <person name="Pothier F.J."/>
        </authorList>
    </citation>
    <scope>NUCLEOTIDE SEQUENCE</scope>
    <source>
        <strain evidence="4">CI-1B</strain>
    </source>
</reference>
<protein>
    <recommendedName>
        <fullName evidence="3">N-acetyltransferase domain-containing protein</fullName>
    </recommendedName>
</protein>
<dbReference type="Gene3D" id="3.40.630.30">
    <property type="match status" value="1"/>
</dbReference>
<dbReference type="Pfam" id="PF00583">
    <property type="entry name" value="Acetyltransf_1"/>
    <property type="match status" value="1"/>
</dbReference>
<keyword evidence="2" id="KW-0012">Acyltransferase</keyword>
<keyword evidence="5" id="KW-1185">Reference proteome</keyword>
<dbReference type="InterPro" id="IPR016181">
    <property type="entry name" value="Acyl_CoA_acyltransferase"/>
</dbReference>
<evidence type="ECO:0000313" key="4">
    <source>
        <dbReference type="EMBL" id="VIO80322.1"/>
    </source>
</evidence>
<dbReference type="CDD" id="cd04301">
    <property type="entry name" value="NAT_SF"/>
    <property type="match status" value="1"/>
</dbReference>
<dbReference type="Proteomes" id="UP000328092">
    <property type="component" value="Unassembled WGS sequence"/>
</dbReference>
<gene>
    <name evidence="4" type="ORF">CI1B_83750</name>
</gene>
<sequence>MSDDVTIRFVTRDDYAQWLPLWEGYNAFYGRSGPTALAPEITAMTWTRFFDAYEPMHALVADRGGTLLGLTHYLFHRSTISIAPNCYLQDVFTSEAARGKGVGRALINGVYTQAKLAGLSRVYWQTHETNHTAMQLYDKIAEKPGFVIYRKVF</sequence>
<dbReference type="EMBL" id="CAADFC020000035">
    <property type="protein sequence ID" value="VIO80322.1"/>
    <property type="molecule type" value="Genomic_DNA"/>
</dbReference>
<evidence type="ECO:0000256" key="2">
    <source>
        <dbReference type="ARBA" id="ARBA00023315"/>
    </source>
</evidence>
<dbReference type="OrthoDB" id="9805924at2"/>
<dbReference type="InterPro" id="IPR051016">
    <property type="entry name" value="Diverse_Substrate_AcTransf"/>
</dbReference>
<accession>A0A508U251</accession>
<dbReference type="PROSITE" id="PS51186">
    <property type="entry name" value="GNAT"/>
    <property type="match status" value="1"/>
</dbReference>
<organism evidence="4 5">
    <name type="scientific">Bradyrhizobium ivorense</name>
    <dbReference type="NCBI Taxonomy" id="2511166"/>
    <lineage>
        <taxon>Bacteria</taxon>
        <taxon>Pseudomonadati</taxon>
        <taxon>Pseudomonadota</taxon>
        <taxon>Alphaproteobacteria</taxon>
        <taxon>Hyphomicrobiales</taxon>
        <taxon>Nitrobacteraceae</taxon>
        <taxon>Bradyrhizobium</taxon>
    </lineage>
</organism>
<dbReference type="SUPFAM" id="SSF55729">
    <property type="entry name" value="Acyl-CoA N-acyltransferases (Nat)"/>
    <property type="match status" value="1"/>
</dbReference>
<dbReference type="PANTHER" id="PTHR10545">
    <property type="entry name" value="DIAMINE N-ACETYLTRANSFERASE"/>
    <property type="match status" value="1"/>
</dbReference>
<feature type="domain" description="N-acetyltransferase" evidence="3">
    <location>
        <begin position="5"/>
        <end position="153"/>
    </location>
</feature>
<keyword evidence="1" id="KW-0808">Transferase</keyword>
<dbReference type="RefSeq" id="WP_139864800.1">
    <property type="nucleotide sequence ID" value="NZ_CAADFC020000035.1"/>
</dbReference>
<proteinExistence type="predicted"/>